<feature type="compositionally biased region" description="Basic and acidic residues" evidence="1">
    <location>
        <begin position="429"/>
        <end position="442"/>
    </location>
</feature>
<evidence type="ECO:0000313" key="2">
    <source>
        <dbReference type="EMBL" id="RZF46202.1"/>
    </source>
</evidence>
<feature type="compositionally biased region" description="Low complexity" evidence="1">
    <location>
        <begin position="458"/>
        <end position="469"/>
    </location>
</feature>
<feature type="non-terminal residue" evidence="2">
    <location>
        <position position="1"/>
    </location>
</feature>
<protein>
    <submittedName>
        <fullName evidence="2">Uncharacterized protein</fullName>
    </submittedName>
</protein>
<evidence type="ECO:0000256" key="1">
    <source>
        <dbReference type="SAM" id="MobiDB-lite"/>
    </source>
</evidence>
<dbReference type="InParanoid" id="A0A482XK84"/>
<feature type="compositionally biased region" description="Basic and acidic residues" evidence="1">
    <location>
        <begin position="194"/>
        <end position="207"/>
    </location>
</feature>
<name>A0A482XK84_LAOST</name>
<dbReference type="AlphaFoldDB" id="A0A482XK84"/>
<accession>A0A482XK84</accession>
<dbReference type="OrthoDB" id="6107953at2759"/>
<feature type="compositionally biased region" description="Polar residues" evidence="1">
    <location>
        <begin position="391"/>
        <end position="401"/>
    </location>
</feature>
<feature type="region of interest" description="Disordered" evidence="1">
    <location>
        <begin position="184"/>
        <end position="322"/>
    </location>
</feature>
<keyword evidence="3" id="KW-1185">Reference proteome</keyword>
<feature type="compositionally biased region" description="Basic and acidic residues" evidence="1">
    <location>
        <begin position="87"/>
        <end position="99"/>
    </location>
</feature>
<dbReference type="EMBL" id="QKKF02006921">
    <property type="protein sequence ID" value="RZF46202.1"/>
    <property type="molecule type" value="Genomic_DNA"/>
</dbReference>
<gene>
    <name evidence="2" type="ORF">LSTR_LSTR015948</name>
</gene>
<comment type="caution">
    <text evidence="2">The sequence shown here is derived from an EMBL/GenBank/DDBJ whole genome shotgun (WGS) entry which is preliminary data.</text>
</comment>
<feature type="region of interest" description="Disordered" evidence="1">
    <location>
        <begin position="335"/>
        <end position="401"/>
    </location>
</feature>
<feature type="compositionally biased region" description="Acidic residues" evidence="1">
    <location>
        <begin position="36"/>
        <end position="47"/>
    </location>
</feature>
<reference evidence="2 3" key="1">
    <citation type="journal article" date="2017" name="Gigascience">
        <title>Genome sequence of the small brown planthopper, Laodelphax striatellus.</title>
        <authorList>
            <person name="Zhu J."/>
            <person name="Jiang F."/>
            <person name="Wang X."/>
            <person name="Yang P."/>
            <person name="Bao Y."/>
            <person name="Zhao W."/>
            <person name="Wang W."/>
            <person name="Lu H."/>
            <person name="Wang Q."/>
            <person name="Cui N."/>
            <person name="Li J."/>
            <person name="Chen X."/>
            <person name="Luo L."/>
            <person name="Yu J."/>
            <person name="Kang L."/>
            <person name="Cui F."/>
        </authorList>
    </citation>
    <scope>NUCLEOTIDE SEQUENCE [LARGE SCALE GENOMIC DNA]</scope>
    <source>
        <strain evidence="2">Lst14</strain>
    </source>
</reference>
<organism evidence="2 3">
    <name type="scientific">Laodelphax striatellus</name>
    <name type="common">Small brown planthopper</name>
    <name type="synonym">Delphax striatella</name>
    <dbReference type="NCBI Taxonomy" id="195883"/>
    <lineage>
        <taxon>Eukaryota</taxon>
        <taxon>Metazoa</taxon>
        <taxon>Ecdysozoa</taxon>
        <taxon>Arthropoda</taxon>
        <taxon>Hexapoda</taxon>
        <taxon>Insecta</taxon>
        <taxon>Pterygota</taxon>
        <taxon>Neoptera</taxon>
        <taxon>Paraneoptera</taxon>
        <taxon>Hemiptera</taxon>
        <taxon>Auchenorrhyncha</taxon>
        <taxon>Fulgoroidea</taxon>
        <taxon>Delphacidae</taxon>
        <taxon>Criomorphinae</taxon>
        <taxon>Laodelphax</taxon>
    </lineage>
</organism>
<sequence length="645" mass="71600">VIYEESEHSSLSSKAGRRDSVISEEDASSATLDNCDNTDSEDDDGIADSDTVTVRLPLKLKFSKAGDDRDMATVIVGKSEVQPTNEGAHRQSPEKKDIDSIVTDNGKAEKVDVESIQPESRIDEQQKSQEIIIVEEEEEQDVTSEEENSEAIVIEKEPEGMIVEEITRDEFEADVSVTISLKKLKPKPENSVVVEEKSVSETIKDSSARGNSPEVDFWKTLNSEDESVSGNEVTARGSISSATEEDEARPEESDGHWEDDSSSTSVQTKTVEEEEVESNHDDSEEEDESSESSDSSSDSDSDSVEGDEEDEVEEREVWNKDSHIMKQFEKSCDKMQHLKVAKQHSNNKISSAMSKDEEQNDESEEEEEDDSGVTSDMSRHISETDTDPECSVSTRKMNSYQRAATHSRLFKLLQEECAQEDEEGNEVPKAPDEITMSRKDKLTLSLNEQPQIRERDSLSSSSGVDSPSSPNNFDQLANELVQSLLKRKKGRHFRKLPLAKLHDAAVRILKEDAGRCDAVSSPSDESNIYSPVDRVHIPSNRNSGSFADAYYGDNYHDYCNYYSTWGYPNYALDSINDSLGSDIVPSKTFKMLQEHTSTAGQVNSHLIEGLSAKCPRILSSKNVAADLQRCPTPSLLPSPSPSTET</sequence>
<feature type="region of interest" description="Disordered" evidence="1">
    <location>
        <begin position="418"/>
        <end position="474"/>
    </location>
</feature>
<feature type="compositionally biased region" description="Polar residues" evidence="1">
    <location>
        <begin position="343"/>
        <end position="353"/>
    </location>
</feature>
<feature type="compositionally biased region" description="Polar residues" evidence="1">
    <location>
        <begin position="228"/>
        <end position="242"/>
    </location>
</feature>
<feature type="compositionally biased region" description="Acidic residues" evidence="1">
    <location>
        <begin position="272"/>
        <end position="314"/>
    </location>
</feature>
<dbReference type="Proteomes" id="UP000291343">
    <property type="component" value="Unassembled WGS sequence"/>
</dbReference>
<feature type="compositionally biased region" description="Acidic residues" evidence="1">
    <location>
        <begin position="358"/>
        <end position="371"/>
    </location>
</feature>
<feature type="region of interest" description="Disordered" evidence="1">
    <location>
        <begin position="1"/>
        <end position="50"/>
    </location>
</feature>
<proteinExistence type="predicted"/>
<feature type="region of interest" description="Disordered" evidence="1">
    <location>
        <begin position="73"/>
        <end position="155"/>
    </location>
</feature>
<feature type="compositionally biased region" description="Basic and acidic residues" evidence="1">
    <location>
        <begin position="250"/>
        <end position="259"/>
    </location>
</feature>
<feature type="compositionally biased region" description="Acidic residues" evidence="1">
    <location>
        <begin position="133"/>
        <end position="149"/>
    </location>
</feature>
<evidence type="ECO:0000313" key="3">
    <source>
        <dbReference type="Proteomes" id="UP000291343"/>
    </source>
</evidence>